<accession>A0A350P8S7</accession>
<name>A0A350P8S7_9ALTE</name>
<evidence type="ECO:0000313" key="2">
    <source>
        <dbReference type="EMBL" id="HAW77694.1"/>
    </source>
</evidence>
<feature type="compositionally biased region" description="Basic and acidic residues" evidence="1">
    <location>
        <begin position="125"/>
        <end position="142"/>
    </location>
</feature>
<dbReference type="Proteomes" id="UP000263517">
    <property type="component" value="Unassembled WGS sequence"/>
</dbReference>
<reference evidence="2 3" key="1">
    <citation type="journal article" date="2018" name="Nat. Biotechnol.">
        <title>A standardized bacterial taxonomy based on genome phylogeny substantially revises the tree of life.</title>
        <authorList>
            <person name="Parks D.H."/>
            <person name="Chuvochina M."/>
            <person name="Waite D.W."/>
            <person name="Rinke C."/>
            <person name="Skarshewski A."/>
            <person name="Chaumeil P.A."/>
            <person name="Hugenholtz P."/>
        </authorList>
    </citation>
    <scope>NUCLEOTIDE SEQUENCE [LARGE SCALE GENOMIC DNA]</scope>
    <source>
        <strain evidence="2">UBA11978</strain>
    </source>
</reference>
<gene>
    <name evidence="2" type="ORF">DCW74_18410</name>
</gene>
<dbReference type="AlphaFoldDB" id="A0A350P8S7"/>
<evidence type="ECO:0000313" key="3">
    <source>
        <dbReference type="Proteomes" id="UP000263517"/>
    </source>
</evidence>
<evidence type="ECO:0000256" key="1">
    <source>
        <dbReference type="SAM" id="MobiDB-lite"/>
    </source>
</evidence>
<sequence length="142" mass="15738">MNIKEITDILQSIDVSLQTLANAQTGVTTTFISKKAIAAKLGVGQVVIDKLIHQGIHSRGESGLVEGRHYCKLDPKEANTRYFLFDASKVMADAWKSFSGYDTESREDCQSTVREERSPATSFIRDSKIDNRGHSDTLSRVS</sequence>
<protein>
    <submittedName>
        <fullName evidence="2">Uncharacterized protein</fullName>
    </submittedName>
</protein>
<organism evidence="2 3">
    <name type="scientific">Alteromonas australica</name>
    <dbReference type="NCBI Taxonomy" id="589873"/>
    <lineage>
        <taxon>Bacteria</taxon>
        <taxon>Pseudomonadati</taxon>
        <taxon>Pseudomonadota</taxon>
        <taxon>Gammaproteobacteria</taxon>
        <taxon>Alteromonadales</taxon>
        <taxon>Alteromonadaceae</taxon>
        <taxon>Alteromonas/Salinimonas group</taxon>
        <taxon>Alteromonas</taxon>
    </lineage>
</organism>
<feature type="compositionally biased region" description="Basic and acidic residues" evidence="1">
    <location>
        <begin position="103"/>
        <end position="118"/>
    </location>
</feature>
<comment type="caution">
    <text evidence="2">The sequence shown here is derived from an EMBL/GenBank/DDBJ whole genome shotgun (WGS) entry which is preliminary data.</text>
</comment>
<feature type="region of interest" description="Disordered" evidence="1">
    <location>
        <begin position="100"/>
        <end position="142"/>
    </location>
</feature>
<proteinExistence type="predicted"/>
<dbReference type="EMBL" id="DNAN01000641">
    <property type="protein sequence ID" value="HAW77694.1"/>
    <property type="molecule type" value="Genomic_DNA"/>
</dbReference>